<evidence type="ECO:0000313" key="4">
    <source>
        <dbReference type="Proteomes" id="UP000435036"/>
    </source>
</evidence>
<keyword evidence="3" id="KW-0489">Methyltransferase</keyword>
<dbReference type="EMBL" id="WSQA01000022">
    <property type="protein sequence ID" value="MVZ64129.1"/>
    <property type="molecule type" value="Genomic_DNA"/>
</dbReference>
<evidence type="ECO:0000256" key="1">
    <source>
        <dbReference type="SAM" id="Phobius"/>
    </source>
</evidence>
<accession>A0A6N8L525</accession>
<keyword evidence="3" id="KW-0808">Transferase</keyword>
<dbReference type="InterPro" id="IPR029063">
    <property type="entry name" value="SAM-dependent_MTases_sf"/>
</dbReference>
<dbReference type="GO" id="GO:0008757">
    <property type="term" value="F:S-adenosylmethionine-dependent methyltransferase activity"/>
    <property type="evidence" value="ECO:0007669"/>
    <property type="project" value="InterPro"/>
</dbReference>
<gene>
    <name evidence="3" type="ORF">GQF63_19065</name>
</gene>
<dbReference type="OrthoDB" id="9810615at2"/>
<protein>
    <submittedName>
        <fullName evidence="3">Methyltransferase domain-containing protein</fullName>
    </submittedName>
</protein>
<dbReference type="Proteomes" id="UP000435036">
    <property type="component" value="Unassembled WGS sequence"/>
</dbReference>
<keyword evidence="1" id="KW-0472">Membrane</keyword>
<keyword evidence="4" id="KW-1185">Reference proteome</keyword>
<dbReference type="GO" id="GO:0032259">
    <property type="term" value="P:methylation"/>
    <property type="evidence" value="ECO:0007669"/>
    <property type="project" value="UniProtKB-KW"/>
</dbReference>
<keyword evidence="1" id="KW-1133">Transmembrane helix</keyword>
<evidence type="ECO:0000313" key="3">
    <source>
        <dbReference type="EMBL" id="MVZ64129.1"/>
    </source>
</evidence>
<proteinExistence type="predicted"/>
<feature type="transmembrane region" description="Helical" evidence="1">
    <location>
        <begin position="21"/>
        <end position="39"/>
    </location>
</feature>
<dbReference type="InterPro" id="IPR013216">
    <property type="entry name" value="Methyltransf_11"/>
</dbReference>
<dbReference type="AlphaFoldDB" id="A0A6N8L525"/>
<feature type="domain" description="Methyltransferase type 11" evidence="2">
    <location>
        <begin position="126"/>
        <end position="190"/>
    </location>
</feature>
<evidence type="ECO:0000259" key="2">
    <source>
        <dbReference type="Pfam" id="PF08241"/>
    </source>
</evidence>
<dbReference type="RefSeq" id="WP_160370846.1">
    <property type="nucleotide sequence ID" value="NZ_WSQA01000022.1"/>
</dbReference>
<comment type="caution">
    <text evidence="3">The sequence shown here is derived from an EMBL/GenBank/DDBJ whole genome shotgun (WGS) entry which is preliminary data.</text>
</comment>
<name>A0A6N8L525_9SPHI</name>
<organism evidence="3 4">
    <name type="scientific">Sphingobacterium humi</name>
    <dbReference type="NCBI Taxonomy" id="1796905"/>
    <lineage>
        <taxon>Bacteria</taxon>
        <taxon>Pseudomonadati</taxon>
        <taxon>Bacteroidota</taxon>
        <taxon>Sphingobacteriia</taxon>
        <taxon>Sphingobacteriales</taxon>
        <taxon>Sphingobacteriaceae</taxon>
        <taxon>Sphingobacterium</taxon>
    </lineage>
</organism>
<feature type="transmembrane region" description="Helical" evidence="1">
    <location>
        <begin position="45"/>
        <end position="69"/>
    </location>
</feature>
<sequence>MESIRKPFQGVSNIIRFNWHFYVMAIFVILLCLLFIPFVHESLRIMLLVLIALLTIPVLGSLLVSYYVYDVSGLYKLSWIAGKDNQNILHISAGFDETSAIIKAKFPAAQLVNCDFYNADRHTEISIKRARLKYPLADGCMAINSTNLPFEDSSFDLILAIFSVHEIRDQEERILFFKQLHRVLSDDGTIQVTEHLRDLPNFLAYQIGFFHFYSLNTWKHTFAEAGFALKSEIKVNPFVSTFDLKKVNHGNPS</sequence>
<reference evidence="3 4" key="1">
    <citation type="submission" date="2019-12" db="EMBL/GenBank/DDBJ databases">
        <authorList>
            <person name="Dong K."/>
        </authorList>
    </citation>
    <scope>NUCLEOTIDE SEQUENCE [LARGE SCALE GENOMIC DNA]</scope>
    <source>
        <strain evidence="3 4">JCM 31225</strain>
    </source>
</reference>
<dbReference type="SUPFAM" id="SSF53335">
    <property type="entry name" value="S-adenosyl-L-methionine-dependent methyltransferases"/>
    <property type="match status" value="1"/>
</dbReference>
<keyword evidence="1" id="KW-0812">Transmembrane</keyword>
<dbReference type="Pfam" id="PF08241">
    <property type="entry name" value="Methyltransf_11"/>
    <property type="match status" value="1"/>
</dbReference>
<dbReference type="Gene3D" id="3.40.50.150">
    <property type="entry name" value="Vaccinia Virus protein VP39"/>
    <property type="match status" value="1"/>
</dbReference>